<evidence type="ECO:0000313" key="3">
    <source>
        <dbReference type="Proteomes" id="UP000318864"/>
    </source>
</evidence>
<feature type="domain" description="DUF58" evidence="1">
    <location>
        <begin position="201"/>
        <end position="316"/>
    </location>
</feature>
<dbReference type="Proteomes" id="UP000318864">
    <property type="component" value="Unassembled WGS sequence"/>
</dbReference>
<dbReference type="PANTHER" id="PTHR33608">
    <property type="entry name" value="BLL2464 PROTEIN"/>
    <property type="match status" value="1"/>
</dbReference>
<name>A0A4S3TLK1_9EURY</name>
<dbReference type="RefSeq" id="WP_141464076.1">
    <property type="nucleotide sequence ID" value="NZ_RBZW01000021.1"/>
</dbReference>
<dbReference type="PANTHER" id="PTHR33608:SF6">
    <property type="entry name" value="BLL2464 PROTEIN"/>
    <property type="match status" value="1"/>
</dbReference>
<sequence length="479" mass="51208">MYPTPRFLARCSLAGVLVVLAIVFDDPMLLVGAATIGGWTVARQLAFTMALERTVENLTVDQTVDRTTVRTDGASAITLGASLAAPSSLQVTIGGSVPTVATLEDDTTPPATTLDPGDCERATTEPLRWPVSGRHEFEPATVTATDGGLRETITAGSRPAVTVEPRGDEPIHVGAGGDRIGTAYGQHEGGRLGSGDDPAEPREYVPGDTADKIDWKATARLGTTYVREFETETDRRTTLVVDHRSTLATGPDSGTKFDHLREAALSVAERAYRAGDPVGLVTVDDGGVSSRIEQTTAGGTYRTIRHRLLDLEPTGTTRTHTRRLTGDQARTRLASLAGGSSHPEGEPFETTLRPFYEARASGTDRVTVDSLTSAIRATTSSHNRGQTVIVTDDSRPAELRETVSLAHSHGNDVLVLLAPSVLYETDRITALEQSFDQYVAFENLRRDLTRIERVTALEVGPGDRLSAIVDAGRSRGDVA</sequence>
<dbReference type="InterPro" id="IPR002881">
    <property type="entry name" value="DUF58"/>
</dbReference>
<keyword evidence="3" id="KW-1185">Reference proteome</keyword>
<reference evidence="2 3" key="1">
    <citation type="submission" date="2018-10" db="EMBL/GenBank/DDBJ databases">
        <title>Natronolimnobius sp. XQ-INN 246 isolated from Inner Mongolia Autonomous Region of China.</title>
        <authorList>
            <person name="Xue Q."/>
        </authorList>
    </citation>
    <scope>NUCLEOTIDE SEQUENCE [LARGE SCALE GENOMIC DNA]</scope>
    <source>
        <strain evidence="2 3">XQ-INN 246</strain>
    </source>
</reference>
<dbReference type="OrthoDB" id="3263at2157"/>
<proteinExistence type="predicted"/>
<accession>A0A4S3TLK1</accession>
<evidence type="ECO:0000259" key="1">
    <source>
        <dbReference type="Pfam" id="PF01882"/>
    </source>
</evidence>
<protein>
    <submittedName>
        <fullName evidence="2">DUF58 domain-containing protein</fullName>
    </submittedName>
</protein>
<gene>
    <name evidence="2" type="ORF">D8Y22_07450</name>
</gene>
<evidence type="ECO:0000313" key="2">
    <source>
        <dbReference type="EMBL" id="THE65054.1"/>
    </source>
</evidence>
<dbReference type="AlphaFoldDB" id="A0A4S3TLK1"/>
<dbReference type="Pfam" id="PF01882">
    <property type="entry name" value="DUF58"/>
    <property type="match status" value="1"/>
</dbReference>
<comment type="caution">
    <text evidence="2">The sequence shown here is derived from an EMBL/GenBank/DDBJ whole genome shotgun (WGS) entry which is preliminary data.</text>
</comment>
<organism evidence="2 3">
    <name type="scientific">Salinadaptatus halalkaliphilus</name>
    <dbReference type="NCBI Taxonomy" id="2419781"/>
    <lineage>
        <taxon>Archaea</taxon>
        <taxon>Methanobacteriati</taxon>
        <taxon>Methanobacteriota</taxon>
        <taxon>Stenosarchaea group</taxon>
        <taxon>Halobacteria</taxon>
        <taxon>Halobacteriales</taxon>
        <taxon>Natrialbaceae</taxon>
        <taxon>Salinadaptatus</taxon>
    </lineage>
</organism>
<dbReference type="EMBL" id="RBZW01000021">
    <property type="protein sequence ID" value="THE65054.1"/>
    <property type="molecule type" value="Genomic_DNA"/>
</dbReference>